<evidence type="ECO:0000313" key="3">
    <source>
        <dbReference type="Proteomes" id="UP000747542"/>
    </source>
</evidence>
<sequence length="112" mass="12786">MKNNNSNQHKRMTSLPGEPTTRQMTELHISIKRLSEQLKEYDTRPHPRNLICLATDKVIEEYKVLYMSCVNAHQQALNTQYLYTVQPVINALANITLGDDDGITNDDIEVGD</sequence>
<keyword evidence="3" id="KW-1185">Reference proteome</keyword>
<gene>
    <name evidence="2" type="ORF">Hamer_G000456</name>
</gene>
<accession>A0A8J5TLS9</accession>
<dbReference type="AlphaFoldDB" id="A0A8J5TLS9"/>
<protein>
    <submittedName>
        <fullName evidence="2">Uncharacterized protein</fullName>
    </submittedName>
</protein>
<comment type="caution">
    <text evidence="2">The sequence shown here is derived from an EMBL/GenBank/DDBJ whole genome shotgun (WGS) entry which is preliminary data.</text>
</comment>
<evidence type="ECO:0000256" key="1">
    <source>
        <dbReference type="SAM" id="MobiDB-lite"/>
    </source>
</evidence>
<name>A0A8J5TLS9_HOMAM</name>
<dbReference type="EMBL" id="JAHLQT010002534">
    <property type="protein sequence ID" value="KAG7177195.1"/>
    <property type="molecule type" value="Genomic_DNA"/>
</dbReference>
<feature type="region of interest" description="Disordered" evidence="1">
    <location>
        <begin position="1"/>
        <end position="23"/>
    </location>
</feature>
<dbReference type="Proteomes" id="UP000747542">
    <property type="component" value="Unassembled WGS sequence"/>
</dbReference>
<reference evidence="2" key="1">
    <citation type="journal article" date="2021" name="Sci. Adv.">
        <title>The American lobster genome reveals insights on longevity, neural, and immune adaptations.</title>
        <authorList>
            <person name="Polinski J.M."/>
            <person name="Zimin A.V."/>
            <person name="Clark K.F."/>
            <person name="Kohn A.B."/>
            <person name="Sadowski N."/>
            <person name="Timp W."/>
            <person name="Ptitsyn A."/>
            <person name="Khanna P."/>
            <person name="Romanova D.Y."/>
            <person name="Williams P."/>
            <person name="Greenwood S.J."/>
            <person name="Moroz L.L."/>
            <person name="Walt D.R."/>
            <person name="Bodnar A.G."/>
        </authorList>
    </citation>
    <scope>NUCLEOTIDE SEQUENCE</scope>
    <source>
        <strain evidence="2">GMGI-L3</strain>
    </source>
</reference>
<organism evidence="2 3">
    <name type="scientific">Homarus americanus</name>
    <name type="common">American lobster</name>
    <dbReference type="NCBI Taxonomy" id="6706"/>
    <lineage>
        <taxon>Eukaryota</taxon>
        <taxon>Metazoa</taxon>
        <taxon>Ecdysozoa</taxon>
        <taxon>Arthropoda</taxon>
        <taxon>Crustacea</taxon>
        <taxon>Multicrustacea</taxon>
        <taxon>Malacostraca</taxon>
        <taxon>Eumalacostraca</taxon>
        <taxon>Eucarida</taxon>
        <taxon>Decapoda</taxon>
        <taxon>Pleocyemata</taxon>
        <taxon>Astacidea</taxon>
        <taxon>Nephropoidea</taxon>
        <taxon>Nephropidae</taxon>
        <taxon>Homarus</taxon>
    </lineage>
</organism>
<evidence type="ECO:0000313" key="2">
    <source>
        <dbReference type="EMBL" id="KAG7177195.1"/>
    </source>
</evidence>
<proteinExistence type="predicted"/>